<feature type="compositionally biased region" description="Basic and acidic residues" evidence="1">
    <location>
        <begin position="653"/>
        <end position="663"/>
    </location>
</feature>
<accession>A0ABQ9MS27</accession>
<feature type="region of interest" description="Disordered" evidence="1">
    <location>
        <begin position="708"/>
        <end position="733"/>
    </location>
</feature>
<feature type="compositionally biased region" description="Polar residues" evidence="1">
    <location>
        <begin position="1"/>
        <end position="11"/>
    </location>
</feature>
<proteinExistence type="predicted"/>
<feature type="region of interest" description="Disordered" evidence="1">
    <location>
        <begin position="604"/>
        <end position="684"/>
    </location>
</feature>
<feature type="region of interest" description="Disordered" evidence="1">
    <location>
        <begin position="1442"/>
        <end position="1483"/>
    </location>
</feature>
<feature type="compositionally biased region" description="Basic and acidic residues" evidence="1">
    <location>
        <begin position="618"/>
        <end position="640"/>
    </location>
</feature>
<feature type="compositionally biased region" description="Basic and acidic residues" evidence="1">
    <location>
        <begin position="1088"/>
        <end position="1124"/>
    </location>
</feature>
<organism evidence="2 3">
    <name type="scientific">Hevea brasiliensis</name>
    <name type="common">Para rubber tree</name>
    <name type="synonym">Siphonia brasiliensis</name>
    <dbReference type="NCBI Taxonomy" id="3981"/>
    <lineage>
        <taxon>Eukaryota</taxon>
        <taxon>Viridiplantae</taxon>
        <taxon>Streptophyta</taxon>
        <taxon>Embryophyta</taxon>
        <taxon>Tracheophyta</taxon>
        <taxon>Spermatophyta</taxon>
        <taxon>Magnoliopsida</taxon>
        <taxon>eudicotyledons</taxon>
        <taxon>Gunneridae</taxon>
        <taxon>Pentapetalae</taxon>
        <taxon>rosids</taxon>
        <taxon>fabids</taxon>
        <taxon>Malpighiales</taxon>
        <taxon>Euphorbiaceae</taxon>
        <taxon>Crotonoideae</taxon>
        <taxon>Micrandreae</taxon>
        <taxon>Hevea</taxon>
    </lineage>
</organism>
<sequence length="1497" mass="162613">MGEMGNNNTSGLREEDNTTPGAQGKSLEEPFHNGEVKGENYAVPTTGSKDYNRKETGLASDDPTEAGEPPVDNQISDGTEAEKKSNEEGGNDRDIQRAVSLPMELEDHKNPTLSENVLEISNNQIEKQSSFKKETENIPKPISVAISSAGDMESEDSAEPNSDQHEYTKVDAHQQEDRNDSLRGIADVLGSSTAYNSKETGHQLDTHISDNLEGTIVSGTNVDVERKRNELLVKEMASQENEKPGKYEFEDVGNEDGNIFGKTIMVSSDLLCDVGEKYDGELASKKNCNGILSLESKLEANLVADSLNSHLEVSPPEDKCMVFSHETKLIGKELTSEENKANASQTDSLTGLNCKNIEIGGSLITAHYAAGNGNCETEEVKVVEESDNQNEASEENCKGSEGKIAHELGIFAAQSSIANTKSNEEESGDCLPEAYTTHDAANNGNCQVEEAKVLVESDNQNECSEENCNGSEGKQVMVHELGITAAKLSIANGKNNEEESEDFRREALTANDDAINGNCQVEEVKVVEDSDEQKEAPEENFEEFEGKIGMIHELGIIAGKSSLANGKINEEESGVNKTDEAYEEKIMFPELATVAAELPVTKNEEEAVDCKAEEDEPAEKQIVETKEKTEAPCAPAEEHMSCTPASLFQSEHQQQETVKKSEDVQDSTESTLEPKPESSSEFISTASSNFHSLVSAVEKPVEEVLPHATAGPEMVTETISSASANHSSEQHEKNETYAFARDGIEAQENAERVNTEPIPENLIQAEVEKSPSSTVESTASVVQLGMEKPQQESPHYNTTVLEGVAQASQAESSASASQSSEQCGKVETSVLARGGYEPQESAGMFSTQSIPDNLNIHDAAGNGNCETEEVKVVEESDNQNEASEENCKGSEGKIAHELGIFAAISSIANTKSNEEESGDCLPDAANNGNCQVEEAKVLVESDNQNECSEEHCNGSEGKQVIVHELGITAAKLSIANGKNNEEESEDFRPEALTANDDAINGNCQVEEVKVVEDSDEQKEAPEENCEEFEGKIGMIHELGIIAGKSSLANRKINEEESGVNKTDEAYEEKIMFPELATVAAELPVTKNEEEAVDCKAEEDDPAKKQIVETKEKTEAPCAPAEEHMSCTPASLFQSEHQQQETVKKPEDVQDSTESTLEPKPESSSEFIATASSNFHSLVSAVEKPVEEVLPHVTAGPEMVTETISSASANHSSEQHEKNDTYAFARDGIEAQENAERVNTEPIPENLIQAEVEKSPSSTVESTASVVQLGMEKPQQVSPHYNTTVLEGVAQAAQAESSASASQSSEQCAKVETSLLAMGGYEPQETAGMFSTQSIPDNLNIHAEMRKSPSFNLDLRREARSEESDQTPLLYQDKNAVEDLSRQADVSLRNSLPQAQYGQESFKYDAMPMEEKVITLERSDSEKSRKPFLGFLKEDEEAHVVVIPKKKEDHGAAKKTTKDSWNSSSAKEISSTPPKNKEKHKRRSSLFTNCMCCTTVIN</sequence>
<name>A0ABQ9MS27_HEVBR</name>
<protein>
    <submittedName>
        <fullName evidence="2">Uncharacterized protein</fullName>
    </submittedName>
</protein>
<feature type="region of interest" description="Disordered" evidence="1">
    <location>
        <begin position="871"/>
        <end position="890"/>
    </location>
</feature>
<feature type="compositionally biased region" description="Basic and acidic residues" evidence="1">
    <location>
        <begin position="80"/>
        <end position="96"/>
    </location>
</feature>
<gene>
    <name evidence="2" type="ORF">P3X46_006211</name>
</gene>
<evidence type="ECO:0000256" key="1">
    <source>
        <dbReference type="SAM" id="MobiDB-lite"/>
    </source>
</evidence>
<feature type="region of interest" description="Disordered" evidence="1">
    <location>
        <begin position="1088"/>
        <end position="1165"/>
    </location>
</feature>
<feature type="compositionally biased region" description="Basic and acidic residues" evidence="1">
    <location>
        <begin position="26"/>
        <end position="38"/>
    </location>
</feature>
<dbReference type="Proteomes" id="UP001174677">
    <property type="component" value="Chromosome 4"/>
</dbReference>
<reference evidence="2" key="1">
    <citation type="journal article" date="2023" name="Plant Biotechnol. J.">
        <title>Chromosome-level wild Hevea brasiliensis genome provides new tools for genomic-assisted breeding and valuable loci to elevate rubber yield.</title>
        <authorList>
            <person name="Cheng H."/>
            <person name="Song X."/>
            <person name="Hu Y."/>
            <person name="Wu T."/>
            <person name="Yang Q."/>
            <person name="An Z."/>
            <person name="Feng S."/>
            <person name="Deng Z."/>
            <person name="Wu W."/>
            <person name="Zeng X."/>
            <person name="Tu M."/>
            <person name="Wang X."/>
            <person name="Huang H."/>
        </authorList>
    </citation>
    <scope>NUCLEOTIDE SEQUENCE</scope>
    <source>
        <strain evidence="2">MT/VB/25A 57/8</strain>
    </source>
</reference>
<feature type="compositionally biased region" description="Basic and acidic residues" evidence="1">
    <location>
        <begin position="162"/>
        <end position="179"/>
    </location>
</feature>
<feature type="compositionally biased region" description="Polar residues" evidence="1">
    <location>
        <begin position="1458"/>
        <end position="1473"/>
    </location>
</feature>
<feature type="compositionally biased region" description="Basic and acidic residues" evidence="1">
    <location>
        <begin position="1442"/>
        <end position="1457"/>
    </location>
</feature>
<comment type="caution">
    <text evidence="2">The sequence shown here is derived from an EMBL/GenBank/DDBJ whole genome shotgun (WGS) entry which is preliminary data.</text>
</comment>
<feature type="compositionally biased region" description="Polar residues" evidence="1">
    <location>
        <begin position="1127"/>
        <end position="1136"/>
    </location>
</feature>
<feature type="compositionally biased region" description="Polar residues" evidence="1">
    <location>
        <begin position="643"/>
        <end position="652"/>
    </location>
</feature>
<feature type="compositionally biased region" description="Low complexity" evidence="1">
    <location>
        <begin position="805"/>
        <end position="822"/>
    </location>
</feature>
<feature type="compositionally biased region" description="Basic and acidic residues" evidence="1">
    <location>
        <begin position="1137"/>
        <end position="1147"/>
    </location>
</feature>
<keyword evidence="3" id="KW-1185">Reference proteome</keyword>
<feature type="region of interest" description="Disordered" evidence="1">
    <location>
        <begin position="1"/>
        <end position="98"/>
    </location>
</feature>
<feature type="compositionally biased region" description="Polar residues" evidence="1">
    <location>
        <begin position="791"/>
        <end position="800"/>
    </location>
</feature>
<dbReference type="EMBL" id="JARPOI010000004">
    <property type="protein sequence ID" value="KAJ9182188.1"/>
    <property type="molecule type" value="Genomic_DNA"/>
</dbReference>
<evidence type="ECO:0000313" key="3">
    <source>
        <dbReference type="Proteomes" id="UP001174677"/>
    </source>
</evidence>
<feature type="compositionally biased region" description="Acidic residues" evidence="1">
    <location>
        <begin position="875"/>
        <end position="884"/>
    </location>
</feature>
<feature type="region of interest" description="Disordered" evidence="1">
    <location>
        <begin position="1289"/>
        <end position="1308"/>
    </location>
</feature>
<feature type="compositionally biased region" description="Polar residues" evidence="1">
    <location>
        <begin position="717"/>
        <end position="727"/>
    </location>
</feature>
<feature type="region of interest" description="Disordered" evidence="1">
    <location>
        <begin position="786"/>
        <end position="862"/>
    </location>
</feature>
<feature type="compositionally biased region" description="Low complexity" evidence="1">
    <location>
        <begin position="1289"/>
        <end position="1306"/>
    </location>
</feature>
<feature type="region of interest" description="Disordered" evidence="1">
    <location>
        <begin position="146"/>
        <end position="179"/>
    </location>
</feature>
<evidence type="ECO:0000313" key="2">
    <source>
        <dbReference type="EMBL" id="KAJ9182188.1"/>
    </source>
</evidence>